<evidence type="ECO:0000256" key="1">
    <source>
        <dbReference type="SAM" id="MobiDB-lite"/>
    </source>
</evidence>
<sequence>MTIKGSIRVAPPVSLVRQGVNRIDTQLRGNRMAKDLGRLHWCAMVARRLERRARARLVSISSSSSSVRQGSSIFIELDKLELGSLLSRFTGTSFTAPSFTRKSFSARGRASRHGEELHKMSYGDHGDELHKKS</sequence>
<feature type="region of interest" description="Disordered" evidence="1">
    <location>
        <begin position="102"/>
        <end position="133"/>
    </location>
</feature>
<keyword evidence="3" id="KW-1185">Reference proteome</keyword>
<evidence type="ECO:0000313" key="3">
    <source>
        <dbReference type="Proteomes" id="UP000233551"/>
    </source>
</evidence>
<accession>A0A2I0LAF7</accession>
<feature type="compositionally biased region" description="Basic and acidic residues" evidence="1">
    <location>
        <begin position="112"/>
        <end position="133"/>
    </location>
</feature>
<dbReference type="EMBL" id="PGOL01000083">
    <property type="protein sequence ID" value="PKI77667.1"/>
    <property type="molecule type" value="Genomic_DNA"/>
</dbReference>
<organism evidence="2 3">
    <name type="scientific">Punica granatum</name>
    <name type="common">Pomegranate</name>
    <dbReference type="NCBI Taxonomy" id="22663"/>
    <lineage>
        <taxon>Eukaryota</taxon>
        <taxon>Viridiplantae</taxon>
        <taxon>Streptophyta</taxon>
        <taxon>Embryophyta</taxon>
        <taxon>Tracheophyta</taxon>
        <taxon>Spermatophyta</taxon>
        <taxon>Magnoliopsida</taxon>
        <taxon>eudicotyledons</taxon>
        <taxon>Gunneridae</taxon>
        <taxon>Pentapetalae</taxon>
        <taxon>rosids</taxon>
        <taxon>malvids</taxon>
        <taxon>Myrtales</taxon>
        <taxon>Lythraceae</taxon>
        <taxon>Punica</taxon>
    </lineage>
</organism>
<name>A0A2I0LAF7_PUNGR</name>
<dbReference type="Proteomes" id="UP000233551">
    <property type="component" value="Unassembled WGS sequence"/>
</dbReference>
<reference evidence="2 3" key="1">
    <citation type="submission" date="2017-11" db="EMBL/GenBank/DDBJ databases">
        <title>De-novo sequencing of pomegranate (Punica granatum L.) genome.</title>
        <authorList>
            <person name="Akparov Z."/>
            <person name="Amiraslanov A."/>
            <person name="Hajiyeva S."/>
            <person name="Abbasov M."/>
            <person name="Kaur K."/>
            <person name="Hamwieh A."/>
            <person name="Solovyev V."/>
            <person name="Salamov A."/>
            <person name="Braich B."/>
            <person name="Kosarev P."/>
            <person name="Mahmoud A."/>
            <person name="Hajiyev E."/>
            <person name="Babayeva S."/>
            <person name="Izzatullayeva V."/>
            <person name="Mammadov A."/>
            <person name="Mammadov A."/>
            <person name="Sharifova S."/>
            <person name="Ojaghi J."/>
            <person name="Eynullazada K."/>
            <person name="Bayramov B."/>
            <person name="Abdulazimova A."/>
            <person name="Shahmuradov I."/>
        </authorList>
    </citation>
    <scope>NUCLEOTIDE SEQUENCE [LARGE SCALE GENOMIC DNA]</scope>
    <source>
        <strain evidence="3">cv. AG2017</strain>
        <tissue evidence="2">Leaf</tissue>
    </source>
</reference>
<evidence type="ECO:0000313" key="2">
    <source>
        <dbReference type="EMBL" id="PKI77667.1"/>
    </source>
</evidence>
<comment type="caution">
    <text evidence="2">The sequence shown here is derived from an EMBL/GenBank/DDBJ whole genome shotgun (WGS) entry which is preliminary data.</text>
</comment>
<dbReference type="AlphaFoldDB" id="A0A2I0LAF7"/>
<proteinExistence type="predicted"/>
<protein>
    <submittedName>
        <fullName evidence="2">Uncharacterized protein</fullName>
    </submittedName>
</protein>
<gene>
    <name evidence="2" type="ORF">CRG98_001950</name>
</gene>